<proteinExistence type="predicted"/>
<comment type="caution">
    <text evidence="2">The sequence shown here is derived from an EMBL/GenBank/DDBJ whole genome shotgun (WGS) entry which is preliminary data.</text>
</comment>
<dbReference type="AlphaFoldDB" id="A0A5A7R5S3"/>
<reference evidence="3" key="1">
    <citation type="journal article" date="2019" name="Curr. Biol.">
        <title>Genome Sequence of Striga asiatica Provides Insight into the Evolution of Plant Parasitism.</title>
        <authorList>
            <person name="Yoshida S."/>
            <person name="Kim S."/>
            <person name="Wafula E.K."/>
            <person name="Tanskanen J."/>
            <person name="Kim Y.M."/>
            <person name="Honaas L."/>
            <person name="Yang Z."/>
            <person name="Spallek T."/>
            <person name="Conn C.E."/>
            <person name="Ichihashi Y."/>
            <person name="Cheong K."/>
            <person name="Cui S."/>
            <person name="Der J.P."/>
            <person name="Gundlach H."/>
            <person name="Jiao Y."/>
            <person name="Hori C."/>
            <person name="Ishida J.K."/>
            <person name="Kasahara H."/>
            <person name="Kiba T."/>
            <person name="Kim M.S."/>
            <person name="Koo N."/>
            <person name="Laohavisit A."/>
            <person name="Lee Y.H."/>
            <person name="Lumba S."/>
            <person name="McCourt P."/>
            <person name="Mortimer J.C."/>
            <person name="Mutuku J.M."/>
            <person name="Nomura T."/>
            <person name="Sasaki-Sekimoto Y."/>
            <person name="Seto Y."/>
            <person name="Wang Y."/>
            <person name="Wakatake T."/>
            <person name="Sakakibara H."/>
            <person name="Demura T."/>
            <person name="Yamaguchi S."/>
            <person name="Yoneyama K."/>
            <person name="Manabe R.I."/>
            <person name="Nelson D.C."/>
            <person name="Schulman A.H."/>
            <person name="Timko M.P."/>
            <person name="dePamphilis C.W."/>
            <person name="Choi D."/>
            <person name="Shirasu K."/>
        </authorList>
    </citation>
    <scope>NUCLEOTIDE SEQUENCE [LARGE SCALE GENOMIC DNA]</scope>
    <source>
        <strain evidence="3">cv. UVA1</strain>
    </source>
</reference>
<dbReference type="Proteomes" id="UP000325081">
    <property type="component" value="Unassembled WGS sequence"/>
</dbReference>
<name>A0A5A7R5S3_STRAF</name>
<accession>A0A5A7R5S3</accession>
<evidence type="ECO:0000313" key="2">
    <source>
        <dbReference type="EMBL" id="GER51651.1"/>
    </source>
</evidence>
<feature type="chain" id="PRO_5022767232" evidence="1">
    <location>
        <begin position="30"/>
        <end position="101"/>
    </location>
</feature>
<feature type="signal peptide" evidence="1">
    <location>
        <begin position="1"/>
        <end position="29"/>
    </location>
</feature>
<sequence length="101" mass="11288">MMKTKGVDVAIYLAAVVLVVAALAHEAAAKTVTCNGQTQLFYCMHPNPQLPMPPSNMCCQALKLHQICICEYLRDRFLMSLIPDLREDIKACRIPNRICPL</sequence>
<dbReference type="EMBL" id="BKCP01009848">
    <property type="protein sequence ID" value="GER51651.1"/>
    <property type="molecule type" value="Genomic_DNA"/>
</dbReference>
<keyword evidence="1" id="KW-0732">Signal</keyword>
<dbReference type="InterPro" id="IPR036312">
    <property type="entry name" value="Bifun_inhib/LTP/seed_sf"/>
</dbReference>
<dbReference type="OrthoDB" id="1043536at2759"/>
<gene>
    <name evidence="2" type="ORF">STAS_29048</name>
</gene>
<organism evidence="2 3">
    <name type="scientific">Striga asiatica</name>
    <name type="common">Asiatic witchweed</name>
    <name type="synonym">Buchnera asiatica</name>
    <dbReference type="NCBI Taxonomy" id="4170"/>
    <lineage>
        <taxon>Eukaryota</taxon>
        <taxon>Viridiplantae</taxon>
        <taxon>Streptophyta</taxon>
        <taxon>Embryophyta</taxon>
        <taxon>Tracheophyta</taxon>
        <taxon>Spermatophyta</taxon>
        <taxon>Magnoliopsida</taxon>
        <taxon>eudicotyledons</taxon>
        <taxon>Gunneridae</taxon>
        <taxon>Pentapetalae</taxon>
        <taxon>asterids</taxon>
        <taxon>lamiids</taxon>
        <taxon>Lamiales</taxon>
        <taxon>Orobanchaceae</taxon>
        <taxon>Buchnereae</taxon>
        <taxon>Striga</taxon>
    </lineage>
</organism>
<evidence type="ECO:0000256" key="1">
    <source>
        <dbReference type="SAM" id="SignalP"/>
    </source>
</evidence>
<dbReference type="Gene3D" id="1.10.110.10">
    <property type="entry name" value="Plant lipid-transfer and hydrophobic proteins"/>
    <property type="match status" value="1"/>
</dbReference>
<protein>
    <submittedName>
        <fullName evidence="2">Lipid-transfer protein</fullName>
    </submittedName>
</protein>
<evidence type="ECO:0000313" key="3">
    <source>
        <dbReference type="Proteomes" id="UP000325081"/>
    </source>
</evidence>
<keyword evidence="3" id="KW-1185">Reference proteome</keyword>